<dbReference type="AlphaFoldDB" id="A0A640SNK2"/>
<comment type="caution">
    <text evidence="1">The sequence shown here is derived from an EMBL/GenBank/DDBJ whole genome shotgun (WGS) entry which is preliminary data.</text>
</comment>
<protein>
    <submittedName>
        <fullName evidence="1">Uncharacterized protein</fullName>
    </submittedName>
</protein>
<gene>
    <name evidence="1" type="ORF">Sgleb_05310</name>
</gene>
<name>A0A640SNK2_9ACTN</name>
<proteinExistence type="predicted"/>
<accession>A0A640SNK2</accession>
<organism evidence="1 2">
    <name type="scientific">Streptomyces glebosus</name>
    <dbReference type="NCBI Taxonomy" id="249580"/>
    <lineage>
        <taxon>Bacteria</taxon>
        <taxon>Bacillati</taxon>
        <taxon>Actinomycetota</taxon>
        <taxon>Actinomycetes</taxon>
        <taxon>Kitasatosporales</taxon>
        <taxon>Streptomycetaceae</taxon>
        <taxon>Streptomyces</taxon>
    </lineage>
</organism>
<reference evidence="1 2" key="1">
    <citation type="submission" date="2019-12" db="EMBL/GenBank/DDBJ databases">
        <title>Whole genome shotgun sequence of Streptomyces hygroscopicus subsp. glebosus NBRC 13786.</title>
        <authorList>
            <person name="Ichikawa N."/>
            <person name="Kimura A."/>
            <person name="Kitahashi Y."/>
            <person name="Komaki H."/>
            <person name="Tamura T."/>
        </authorList>
    </citation>
    <scope>NUCLEOTIDE SEQUENCE [LARGE SCALE GENOMIC DNA]</scope>
    <source>
        <strain evidence="1 2">NBRC 13786</strain>
    </source>
</reference>
<evidence type="ECO:0000313" key="1">
    <source>
        <dbReference type="EMBL" id="GFE12484.1"/>
    </source>
</evidence>
<dbReference type="Proteomes" id="UP000430079">
    <property type="component" value="Unassembled WGS sequence"/>
</dbReference>
<keyword evidence="2" id="KW-1185">Reference proteome</keyword>
<dbReference type="EMBL" id="BLIO01000001">
    <property type="protein sequence ID" value="GFE12484.1"/>
    <property type="molecule type" value="Genomic_DNA"/>
</dbReference>
<sequence length="117" mass="12457">MRAGRGNHEAGLLVVPDGAQRQFGPCGSLADLHVLAVHARDPLVLLVLTAPLNGPADLYPNVRVELLAAVASLTSAVAVLGPMALPVKIPMLAGEKRARAHDAWRRRLPAVRLRPRT</sequence>
<evidence type="ECO:0000313" key="2">
    <source>
        <dbReference type="Proteomes" id="UP000430079"/>
    </source>
</evidence>